<dbReference type="SUPFAM" id="SSF88946">
    <property type="entry name" value="Sigma2 domain of RNA polymerase sigma factors"/>
    <property type="match status" value="1"/>
</dbReference>
<dbReference type="RefSeq" id="WP_367407603.1">
    <property type="nucleotide sequence ID" value="NZ_JARNBH010000021.1"/>
</dbReference>
<dbReference type="GO" id="GO:0016987">
    <property type="term" value="F:sigma factor activity"/>
    <property type="evidence" value="ECO:0007669"/>
    <property type="project" value="UniProtKB-KW"/>
</dbReference>
<keyword evidence="2" id="KW-0805">Transcription regulation</keyword>
<dbReference type="InterPro" id="IPR039425">
    <property type="entry name" value="RNA_pol_sigma-70-like"/>
</dbReference>
<evidence type="ECO:0000313" key="8">
    <source>
        <dbReference type="Proteomes" id="UP001307168"/>
    </source>
</evidence>
<dbReference type="InterPro" id="IPR036388">
    <property type="entry name" value="WH-like_DNA-bd_sf"/>
</dbReference>
<comment type="caution">
    <text evidence="7">The sequence shown here is derived from an EMBL/GenBank/DDBJ whole genome shotgun (WGS) entry which is preliminary data.</text>
</comment>
<evidence type="ECO:0000256" key="4">
    <source>
        <dbReference type="ARBA" id="ARBA00023163"/>
    </source>
</evidence>
<dbReference type="Pfam" id="PF08281">
    <property type="entry name" value="Sigma70_r4_2"/>
    <property type="match status" value="1"/>
</dbReference>
<keyword evidence="3" id="KW-0731">Sigma factor</keyword>
<name>A0AAW9NIE1_9BACI</name>
<gene>
    <name evidence="7" type="ORF">P4706_20485</name>
</gene>
<dbReference type="InterPro" id="IPR013249">
    <property type="entry name" value="RNA_pol_sigma70_r4_t2"/>
</dbReference>
<dbReference type="PANTHER" id="PTHR43133:SF62">
    <property type="entry name" value="RNA POLYMERASE SIGMA FACTOR SIGZ"/>
    <property type="match status" value="1"/>
</dbReference>
<dbReference type="Gene3D" id="1.10.1740.10">
    <property type="match status" value="1"/>
</dbReference>
<dbReference type="InterPro" id="IPR013324">
    <property type="entry name" value="RNA_pol_sigma_r3/r4-like"/>
</dbReference>
<organism evidence="7 8">
    <name type="scientific">Peribacillus castrilensis</name>
    <dbReference type="NCBI Taxonomy" id="2897690"/>
    <lineage>
        <taxon>Bacteria</taxon>
        <taxon>Bacillati</taxon>
        <taxon>Bacillota</taxon>
        <taxon>Bacilli</taxon>
        <taxon>Bacillales</taxon>
        <taxon>Bacillaceae</taxon>
        <taxon>Peribacillus</taxon>
    </lineage>
</organism>
<evidence type="ECO:0000259" key="5">
    <source>
        <dbReference type="Pfam" id="PF04542"/>
    </source>
</evidence>
<dbReference type="CDD" id="cd06171">
    <property type="entry name" value="Sigma70_r4"/>
    <property type="match status" value="1"/>
</dbReference>
<proteinExistence type="inferred from homology"/>
<evidence type="ECO:0000313" key="7">
    <source>
        <dbReference type="EMBL" id="MEC0275427.1"/>
    </source>
</evidence>
<dbReference type="PANTHER" id="PTHR43133">
    <property type="entry name" value="RNA POLYMERASE ECF-TYPE SIGMA FACTO"/>
    <property type="match status" value="1"/>
</dbReference>
<dbReference type="Gene3D" id="1.10.10.10">
    <property type="entry name" value="Winged helix-like DNA-binding domain superfamily/Winged helix DNA-binding domain"/>
    <property type="match status" value="1"/>
</dbReference>
<feature type="domain" description="RNA polymerase sigma factor 70 region 4 type 2" evidence="6">
    <location>
        <begin position="124"/>
        <end position="175"/>
    </location>
</feature>
<comment type="similarity">
    <text evidence="1">Belongs to the sigma-70 factor family. ECF subfamily.</text>
</comment>
<dbReference type="Pfam" id="PF04542">
    <property type="entry name" value="Sigma70_r2"/>
    <property type="match status" value="1"/>
</dbReference>
<keyword evidence="4" id="KW-0804">Transcription</keyword>
<dbReference type="InterPro" id="IPR014284">
    <property type="entry name" value="RNA_pol_sigma-70_dom"/>
</dbReference>
<dbReference type="SUPFAM" id="SSF88659">
    <property type="entry name" value="Sigma3 and sigma4 domains of RNA polymerase sigma factors"/>
    <property type="match status" value="1"/>
</dbReference>
<protein>
    <submittedName>
        <fullName evidence="7">Sigma-70 family RNA polymerase sigma factor</fullName>
    </submittedName>
</protein>
<dbReference type="GO" id="GO:0003677">
    <property type="term" value="F:DNA binding"/>
    <property type="evidence" value="ECO:0007669"/>
    <property type="project" value="InterPro"/>
</dbReference>
<dbReference type="GO" id="GO:0006352">
    <property type="term" value="P:DNA-templated transcription initiation"/>
    <property type="evidence" value="ECO:0007669"/>
    <property type="project" value="InterPro"/>
</dbReference>
<accession>A0AAW9NIE1</accession>
<feature type="domain" description="RNA polymerase sigma-70 region 2" evidence="5">
    <location>
        <begin position="25"/>
        <end position="93"/>
    </location>
</feature>
<keyword evidence="8" id="KW-1185">Reference proteome</keyword>
<evidence type="ECO:0000256" key="2">
    <source>
        <dbReference type="ARBA" id="ARBA00023015"/>
    </source>
</evidence>
<dbReference type="NCBIfam" id="TIGR02937">
    <property type="entry name" value="sigma70-ECF"/>
    <property type="match status" value="1"/>
</dbReference>
<evidence type="ECO:0000256" key="1">
    <source>
        <dbReference type="ARBA" id="ARBA00010641"/>
    </source>
</evidence>
<dbReference type="Proteomes" id="UP001307168">
    <property type="component" value="Unassembled WGS sequence"/>
</dbReference>
<evidence type="ECO:0000259" key="6">
    <source>
        <dbReference type="Pfam" id="PF08281"/>
    </source>
</evidence>
<dbReference type="InterPro" id="IPR007627">
    <property type="entry name" value="RNA_pol_sigma70_r2"/>
</dbReference>
<reference evidence="7 8" key="1">
    <citation type="submission" date="2023-03" db="EMBL/GenBank/DDBJ databases">
        <title>Bacillus Genome Sequencing.</title>
        <authorList>
            <person name="Dunlap C."/>
        </authorList>
    </citation>
    <scope>NUCLEOTIDE SEQUENCE [LARGE SCALE GENOMIC DNA]</scope>
    <source>
        <strain evidence="7 8">B-41290</strain>
    </source>
</reference>
<sequence>MNKYTDVDLYTMVREKQDKQALELLYDRYERMLYSFIYRMTNSSDLAEEVIQEVFMKLWKGNRNYDSEKGKFSSWVFTIARNTAIDVLRKQKREPLLEEEQLNYFTEISSSIEEQVEWKEEKGQVHEAIATLSDGQKQMIDFVYFKGFTQQKIAELCDIPIGTVKGRVRLALKHLRSQLLRTKGREE</sequence>
<evidence type="ECO:0000256" key="3">
    <source>
        <dbReference type="ARBA" id="ARBA00023082"/>
    </source>
</evidence>
<dbReference type="AlphaFoldDB" id="A0AAW9NIE1"/>
<dbReference type="InterPro" id="IPR013325">
    <property type="entry name" value="RNA_pol_sigma_r2"/>
</dbReference>
<dbReference type="EMBL" id="JARNBH010000021">
    <property type="protein sequence ID" value="MEC0275427.1"/>
    <property type="molecule type" value="Genomic_DNA"/>
</dbReference>